<evidence type="ECO:0000256" key="1">
    <source>
        <dbReference type="SAM" id="MobiDB-lite"/>
    </source>
</evidence>
<feature type="chain" id="PRO_5002811589" evidence="2">
    <location>
        <begin position="21"/>
        <end position="129"/>
    </location>
</feature>
<keyword evidence="4" id="KW-1185">Reference proteome</keyword>
<accession>B4J3S7</accession>
<feature type="region of interest" description="Disordered" evidence="1">
    <location>
        <begin position="72"/>
        <end position="109"/>
    </location>
</feature>
<reference evidence="3 4" key="1">
    <citation type="journal article" date="2007" name="Nature">
        <title>Evolution of genes and genomes on the Drosophila phylogeny.</title>
        <authorList>
            <consortium name="Drosophila 12 Genomes Consortium"/>
            <person name="Clark A.G."/>
            <person name="Eisen M.B."/>
            <person name="Smith D.R."/>
            <person name="Bergman C.M."/>
            <person name="Oliver B."/>
            <person name="Markow T.A."/>
            <person name="Kaufman T.C."/>
            <person name="Kellis M."/>
            <person name="Gelbart W."/>
            <person name="Iyer V.N."/>
            <person name="Pollard D.A."/>
            <person name="Sackton T.B."/>
            <person name="Larracuente A.M."/>
            <person name="Singh N.D."/>
            <person name="Abad J.P."/>
            <person name="Abt D.N."/>
            <person name="Adryan B."/>
            <person name="Aguade M."/>
            <person name="Akashi H."/>
            <person name="Anderson W.W."/>
            <person name="Aquadro C.F."/>
            <person name="Ardell D.H."/>
            <person name="Arguello R."/>
            <person name="Artieri C.G."/>
            <person name="Barbash D.A."/>
            <person name="Barker D."/>
            <person name="Barsanti P."/>
            <person name="Batterham P."/>
            <person name="Batzoglou S."/>
            <person name="Begun D."/>
            <person name="Bhutkar A."/>
            <person name="Blanco E."/>
            <person name="Bosak S.A."/>
            <person name="Bradley R.K."/>
            <person name="Brand A.D."/>
            <person name="Brent M.R."/>
            <person name="Brooks A.N."/>
            <person name="Brown R.H."/>
            <person name="Butlin R.K."/>
            <person name="Caggese C."/>
            <person name="Calvi B.R."/>
            <person name="Bernardo de Carvalho A."/>
            <person name="Caspi A."/>
            <person name="Castrezana S."/>
            <person name="Celniker S.E."/>
            <person name="Chang J.L."/>
            <person name="Chapple C."/>
            <person name="Chatterji S."/>
            <person name="Chinwalla A."/>
            <person name="Civetta A."/>
            <person name="Clifton S.W."/>
            <person name="Comeron J.M."/>
            <person name="Costello J.C."/>
            <person name="Coyne J.A."/>
            <person name="Daub J."/>
            <person name="David R.G."/>
            <person name="Delcher A.L."/>
            <person name="Delehaunty K."/>
            <person name="Do C.B."/>
            <person name="Ebling H."/>
            <person name="Edwards K."/>
            <person name="Eickbush T."/>
            <person name="Evans J.D."/>
            <person name="Filipski A."/>
            <person name="Findeiss S."/>
            <person name="Freyhult E."/>
            <person name="Fulton L."/>
            <person name="Fulton R."/>
            <person name="Garcia A.C."/>
            <person name="Gardiner A."/>
            <person name="Garfield D.A."/>
            <person name="Garvin B.E."/>
            <person name="Gibson G."/>
            <person name="Gilbert D."/>
            <person name="Gnerre S."/>
            <person name="Godfrey J."/>
            <person name="Good R."/>
            <person name="Gotea V."/>
            <person name="Gravely B."/>
            <person name="Greenberg A.J."/>
            <person name="Griffiths-Jones S."/>
            <person name="Gross S."/>
            <person name="Guigo R."/>
            <person name="Gustafson E.A."/>
            <person name="Haerty W."/>
            <person name="Hahn M.W."/>
            <person name="Halligan D.L."/>
            <person name="Halpern A.L."/>
            <person name="Halter G.M."/>
            <person name="Han M.V."/>
            <person name="Heger A."/>
            <person name="Hillier L."/>
            <person name="Hinrichs A.S."/>
            <person name="Holmes I."/>
            <person name="Hoskins R.A."/>
            <person name="Hubisz M.J."/>
            <person name="Hultmark D."/>
            <person name="Huntley M.A."/>
            <person name="Jaffe D.B."/>
            <person name="Jagadeeshan S."/>
            <person name="Jeck W.R."/>
            <person name="Johnson J."/>
            <person name="Jones C.D."/>
            <person name="Jordan W.C."/>
            <person name="Karpen G.H."/>
            <person name="Kataoka E."/>
            <person name="Keightley P.D."/>
            <person name="Kheradpour P."/>
            <person name="Kirkness E.F."/>
            <person name="Koerich L.B."/>
            <person name="Kristiansen K."/>
            <person name="Kudrna D."/>
            <person name="Kulathinal R.J."/>
            <person name="Kumar S."/>
            <person name="Kwok R."/>
            <person name="Lander E."/>
            <person name="Langley C.H."/>
            <person name="Lapoint R."/>
            <person name="Lazzaro B.P."/>
            <person name="Lee S.J."/>
            <person name="Levesque L."/>
            <person name="Li R."/>
            <person name="Lin C.F."/>
            <person name="Lin M.F."/>
            <person name="Lindblad-Toh K."/>
            <person name="Llopart A."/>
            <person name="Long M."/>
            <person name="Low L."/>
            <person name="Lozovsky E."/>
            <person name="Lu J."/>
            <person name="Luo M."/>
            <person name="Machado C.A."/>
            <person name="Makalowski W."/>
            <person name="Marzo M."/>
            <person name="Matsuda M."/>
            <person name="Matzkin L."/>
            <person name="McAllister B."/>
            <person name="McBride C.S."/>
            <person name="McKernan B."/>
            <person name="McKernan K."/>
            <person name="Mendez-Lago M."/>
            <person name="Minx P."/>
            <person name="Mollenhauer M.U."/>
            <person name="Montooth K."/>
            <person name="Mount S.M."/>
            <person name="Mu X."/>
            <person name="Myers E."/>
            <person name="Negre B."/>
            <person name="Newfeld S."/>
            <person name="Nielsen R."/>
            <person name="Noor M.A."/>
            <person name="O'Grady P."/>
            <person name="Pachter L."/>
            <person name="Papaceit M."/>
            <person name="Parisi M.J."/>
            <person name="Parisi M."/>
            <person name="Parts L."/>
            <person name="Pedersen J.S."/>
            <person name="Pesole G."/>
            <person name="Phillippy A.M."/>
            <person name="Ponting C.P."/>
            <person name="Pop M."/>
            <person name="Porcelli D."/>
            <person name="Powell J.R."/>
            <person name="Prohaska S."/>
            <person name="Pruitt K."/>
            <person name="Puig M."/>
            <person name="Quesneville H."/>
            <person name="Ram K.R."/>
            <person name="Rand D."/>
            <person name="Rasmussen M.D."/>
            <person name="Reed L.K."/>
            <person name="Reenan R."/>
            <person name="Reily A."/>
            <person name="Remington K.A."/>
            <person name="Rieger T.T."/>
            <person name="Ritchie M.G."/>
            <person name="Robin C."/>
            <person name="Rogers Y.H."/>
            <person name="Rohde C."/>
            <person name="Rozas J."/>
            <person name="Rubenfield M.J."/>
            <person name="Ruiz A."/>
            <person name="Russo S."/>
            <person name="Salzberg S.L."/>
            <person name="Sanchez-Gracia A."/>
            <person name="Saranga D.J."/>
            <person name="Sato H."/>
            <person name="Schaeffer S.W."/>
            <person name="Schatz M.C."/>
            <person name="Schlenke T."/>
            <person name="Schwartz R."/>
            <person name="Segarra C."/>
            <person name="Singh R.S."/>
            <person name="Sirot L."/>
            <person name="Sirota M."/>
            <person name="Sisneros N.B."/>
            <person name="Smith C.D."/>
            <person name="Smith T.F."/>
            <person name="Spieth J."/>
            <person name="Stage D.E."/>
            <person name="Stark A."/>
            <person name="Stephan W."/>
            <person name="Strausberg R.L."/>
            <person name="Strempel S."/>
            <person name="Sturgill D."/>
            <person name="Sutton G."/>
            <person name="Sutton G.G."/>
            <person name="Tao W."/>
            <person name="Teichmann S."/>
            <person name="Tobari Y.N."/>
            <person name="Tomimura Y."/>
            <person name="Tsolas J.M."/>
            <person name="Valente V.L."/>
            <person name="Venter E."/>
            <person name="Venter J.C."/>
            <person name="Vicario S."/>
            <person name="Vieira F.G."/>
            <person name="Vilella A.J."/>
            <person name="Villasante A."/>
            <person name="Walenz B."/>
            <person name="Wang J."/>
            <person name="Wasserman M."/>
            <person name="Watts T."/>
            <person name="Wilson D."/>
            <person name="Wilson R.K."/>
            <person name="Wing R.A."/>
            <person name="Wolfner M.F."/>
            <person name="Wong A."/>
            <person name="Wong G.K."/>
            <person name="Wu C.I."/>
            <person name="Wu G."/>
            <person name="Yamamoto D."/>
            <person name="Yang H.P."/>
            <person name="Yang S.P."/>
            <person name="Yorke J.A."/>
            <person name="Yoshida K."/>
            <person name="Zdobnov E."/>
            <person name="Zhang P."/>
            <person name="Zhang Y."/>
            <person name="Zimin A.V."/>
            <person name="Baldwin J."/>
            <person name="Abdouelleil A."/>
            <person name="Abdulkadir J."/>
            <person name="Abebe A."/>
            <person name="Abera B."/>
            <person name="Abreu J."/>
            <person name="Acer S.C."/>
            <person name="Aftuck L."/>
            <person name="Alexander A."/>
            <person name="An P."/>
            <person name="Anderson E."/>
            <person name="Anderson S."/>
            <person name="Arachi H."/>
            <person name="Azer M."/>
            <person name="Bachantsang P."/>
            <person name="Barry A."/>
            <person name="Bayul T."/>
            <person name="Berlin A."/>
            <person name="Bessette D."/>
            <person name="Bloom T."/>
            <person name="Blye J."/>
            <person name="Boguslavskiy L."/>
            <person name="Bonnet C."/>
            <person name="Boukhgalter B."/>
            <person name="Bourzgui I."/>
            <person name="Brown A."/>
            <person name="Cahill P."/>
            <person name="Channer S."/>
            <person name="Cheshatsang Y."/>
            <person name="Chuda L."/>
            <person name="Citroen M."/>
            <person name="Collymore A."/>
            <person name="Cooke P."/>
            <person name="Costello M."/>
            <person name="D'Aco K."/>
            <person name="Daza R."/>
            <person name="De Haan G."/>
            <person name="DeGray S."/>
            <person name="DeMaso C."/>
            <person name="Dhargay N."/>
            <person name="Dooley K."/>
            <person name="Dooley E."/>
            <person name="Doricent M."/>
            <person name="Dorje P."/>
            <person name="Dorjee K."/>
            <person name="Dupes A."/>
            <person name="Elong R."/>
            <person name="Falk J."/>
            <person name="Farina A."/>
            <person name="Faro S."/>
            <person name="Ferguson D."/>
            <person name="Fisher S."/>
            <person name="Foley C.D."/>
            <person name="Franke A."/>
            <person name="Friedrich D."/>
            <person name="Gadbois L."/>
            <person name="Gearin G."/>
            <person name="Gearin C.R."/>
            <person name="Giannoukos G."/>
            <person name="Goode T."/>
            <person name="Graham J."/>
            <person name="Grandbois E."/>
            <person name="Grewal S."/>
            <person name="Gyaltsen K."/>
            <person name="Hafez N."/>
            <person name="Hagos B."/>
            <person name="Hall J."/>
            <person name="Henson C."/>
            <person name="Hollinger A."/>
            <person name="Honan T."/>
            <person name="Huard M.D."/>
            <person name="Hughes L."/>
            <person name="Hurhula B."/>
            <person name="Husby M.E."/>
            <person name="Kamat A."/>
            <person name="Kanga B."/>
            <person name="Kashin S."/>
            <person name="Khazanovich D."/>
            <person name="Kisner P."/>
            <person name="Lance K."/>
            <person name="Lara M."/>
            <person name="Lee W."/>
            <person name="Lennon N."/>
            <person name="Letendre F."/>
            <person name="LeVine R."/>
            <person name="Lipovsky A."/>
            <person name="Liu X."/>
            <person name="Liu J."/>
            <person name="Liu S."/>
            <person name="Lokyitsang T."/>
            <person name="Lokyitsang Y."/>
            <person name="Lubonja R."/>
            <person name="Lui A."/>
            <person name="MacDonald P."/>
            <person name="Magnisalis V."/>
            <person name="Maru K."/>
            <person name="Matthews C."/>
            <person name="McCusker W."/>
            <person name="McDonough S."/>
            <person name="Mehta T."/>
            <person name="Meldrim J."/>
            <person name="Meneus L."/>
            <person name="Mihai O."/>
            <person name="Mihalev A."/>
            <person name="Mihova T."/>
            <person name="Mittelman R."/>
            <person name="Mlenga V."/>
            <person name="Montmayeur A."/>
            <person name="Mulrain L."/>
            <person name="Navidi A."/>
            <person name="Naylor J."/>
            <person name="Negash T."/>
            <person name="Nguyen T."/>
            <person name="Nguyen N."/>
            <person name="Nicol R."/>
            <person name="Norbu C."/>
            <person name="Norbu N."/>
            <person name="Novod N."/>
            <person name="O'Neill B."/>
            <person name="Osman S."/>
            <person name="Markiewicz E."/>
            <person name="Oyono O.L."/>
            <person name="Patti C."/>
            <person name="Phunkhang P."/>
            <person name="Pierre F."/>
            <person name="Priest M."/>
            <person name="Raghuraman S."/>
            <person name="Rege F."/>
            <person name="Reyes R."/>
            <person name="Rise C."/>
            <person name="Rogov P."/>
            <person name="Ross K."/>
            <person name="Ryan E."/>
            <person name="Settipalli S."/>
            <person name="Shea T."/>
            <person name="Sherpa N."/>
            <person name="Shi L."/>
            <person name="Shih D."/>
            <person name="Sparrow T."/>
            <person name="Spaulding J."/>
            <person name="Stalker J."/>
            <person name="Stange-Thomann N."/>
            <person name="Stavropoulos S."/>
            <person name="Stone C."/>
            <person name="Strader C."/>
            <person name="Tesfaye S."/>
            <person name="Thomson T."/>
            <person name="Thoulutsang Y."/>
            <person name="Thoulutsang D."/>
            <person name="Topham K."/>
            <person name="Topping I."/>
            <person name="Tsamla T."/>
            <person name="Vassiliev H."/>
            <person name="Vo A."/>
            <person name="Wangchuk T."/>
            <person name="Wangdi T."/>
            <person name="Weiand M."/>
            <person name="Wilkinson J."/>
            <person name="Wilson A."/>
            <person name="Yadav S."/>
            <person name="Young G."/>
            <person name="Yu Q."/>
            <person name="Zembek L."/>
            <person name="Zhong D."/>
            <person name="Zimmer A."/>
            <person name="Zwirko Z."/>
            <person name="Jaffe D.B."/>
            <person name="Alvarez P."/>
            <person name="Brockman W."/>
            <person name="Butler J."/>
            <person name="Chin C."/>
            <person name="Gnerre S."/>
            <person name="Grabherr M."/>
            <person name="Kleber M."/>
            <person name="Mauceli E."/>
            <person name="MacCallum I."/>
        </authorList>
    </citation>
    <scope>NUCLEOTIDE SEQUENCE [LARGE SCALE GENOMIC DNA]</scope>
    <source>
        <strain evidence="4">Tucson 15287-2541.00</strain>
    </source>
</reference>
<dbReference type="InParanoid" id="B4J3S7"/>
<sequence length="129" mass="13188">MNSICLVAYFTVIAAVIATADHARHGAGGKNGDIVYVNIDSGSLHKSVTTVTTPKATTSTTATPTVAATDAKVTKEVKPTDATQAGEATTAGTEAVKHDEGETRSSVATVTTAAAPEVTNSTEKLIHKY</sequence>
<dbReference type="AlphaFoldDB" id="B4J3S7"/>
<organism evidence="4">
    <name type="scientific">Drosophila grimshawi</name>
    <name type="common">Hawaiian fruit fly</name>
    <name type="synonym">Idiomyia grimshawi</name>
    <dbReference type="NCBI Taxonomy" id="7222"/>
    <lineage>
        <taxon>Eukaryota</taxon>
        <taxon>Metazoa</taxon>
        <taxon>Ecdysozoa</taxon>
        <taxon>Arthropoda</taxon>
        <taxon>Hexapoda</taxon>
        <taxon>Insecta</taxon>
        <taxon>Pterygota</taxon>
        <taxon>Neoptera</taxon>
        <taxon>Endopterygota</taxon>
        <taxon>Diptera</taxon>
        <taxon>Brachycera</taxon>
        <taxon>Muscomorpha</taxon>
        <taxon>Ephydroidea</taxon>
        <taxon>Drosophilidae</taxon>
        <taxon>Drosophila</taxon>
        <taxon>Hawaiian Drosophila</taxon>
    </lineage>
</organism>
<keyword evidence="2" id="KW-0732">Signal</keyword>
<protein>
    <submittedName>
        <fullName evidence="3">GH16781</fullName>
    </submittedName>
</protein>
<feature type="compositionally biased region" description="Low complexity" evidence="1">
    <location>
        <begin position="80"/>
        <end position="94"/>
    </location>
</feature>
<evidence type="ECO:0000313" key="3">
    <source>
        <dbReference type="EMBL" id="EDV97308.1"/>
    </source>
</evidence>
<dbReference type="HOGENOM" id="CLU_1951001_0_0_1"/>
<dbReference type="OMA" id="VVHWTTG"/>
<evidence type="ECO:0000313" key="4">
    <source>
        <dbReference type="Proteomes" id="UP000001070"/>
    </source>
</evidence>
<dbReference type="Proteomes" id="UP000001070">
    <property type="component" value="Unassembled WGS sequence"/>
</dbReference>
<evidence type="ECO:0000256" key="2">
    <source>
        <dbReference type="SAM" id="SignalP"/>
    </source>
</evidence>
<name>B4J3S7_DROGR</name>
<gene>
    <name evidence="3" type="primary">Dgri\GH16781</name>
    <name evidence="3" type="ORF">Dgri_GH16781</name>
</gene>
<proteinExistence type="predicted"/>
<feature type="signal peptide" evidence="2">
    <location>
        <begin position="1"/>
        <end position="20"/>
    </location>
</feature>
<dbReference type="EMBL" id="CH916366">
    <property type="protein sequence ID" value="EDV97308.1"/>
    <property type="molecule type" value="Genomic_DNA"/>
</dbReference>